<dbReference type="AlphaFoldDB" id="A0AAD4NE75"/>
<reference evidence="2" key="1">
    <citation type="submission" date="2022-01" db="EMBL/GenBank/DDBJ databases">
        <title>Genome Sequence Resource for Two Populations of Ditylenchus destructor, the Migratory Endoparasitic Phytonematode.</title>
        <authorList>
            <person name="Zhang H."/>
            <person name="Lin R."/>
            <person name="Xie B."/>
        </authorList>
    </citation>
    <scope>NUCLEOTIDE SEQUENCE</scope>
    <source>
        <strain evidence="2">BazhouSP</strain>
    </source>
</reference>
<evidence type="ECO:0000256" key="1">
    <source>
        <dbReference type="SAM" id="Phobius"/>
    </source>
</evidence>
<keyword evidence="1" id="KW-0472">Membrane</keyword>
<sequence>MKPNPLKLYWVRRRNRLRKRMPSEVLSAANQELSLSNFPESPICCRVGFSRGMHGWRGLIIPLLDRLFLVFFSFAVVTLIFAGADHNIQRNQPHQSRHTSRTVFDYPIRRRLAKCHD</sequence>
<feature type="transmembrane region" description="Helical" evidence="1">
    <location>
        <begin position="59"/>
        <end position="82"/>
    </location>
</feature>
<gene>
    <name evidence="2" type="ORF">DdX_05151</name>
</gene>
<keyword evidence="1" id="KW-0812">Transmembrane</keyword>
<evidence type="ECO:0000313" key="2">
    <source>
        <dbReference type="EMBL" id="KAI1720901.1"/>
    </source>
</evidence>
<dbReference type="EMBL" id="JAKKPZ010000005">
    <property type="protein sequence ID" value="KAI1720901.1"/>
    <property type="molecule type" value="Genomic_DNA"/>
</dbReference>
<protein>
    <submittedName>
        <fullName evidence="2">Uncharacterized protein</fullName>
    </submittedName>
</protein>
<accession>A0AAD4NE75</accession>
<dbReference type="Proteomes" id="UP001201812">
    <property type="component" value="Unassembled WGS sequence"/>
</dbReference>
<evidence type="ECO:0000313" key="3">
    <source>
        <dbReference type="Proteomes" id="UP001201812"/>
    </source>
</evidence>
<name>A0AAD4NE75_9BILA</name>
<keyword evidence="1" id="KW-1133">Transmembrane helix</keyword>
<organism evidence="2 3">
    <name type="scientific">Ditylenchus destructor</name>
    <dbReference type="NCBI Taxonomy" id="166010"/>
    <lineage>
        <taxon>Eukaryota</taxon>
        <taxon>Metazoa</taxon>
        <taxon>Ecdysozoa</taxon>
        <taxon>Nematoda</taxon>
        <taxon>Chromadorea</taxon>
        <taxon>Rhabditida</taxon>
        <taxon>Tylenchina</taxon>
        <taxon>Tylenchomorpha</taxon>
        <taxon>Sphaerularioidea</taxon>
        <taxon>Anguinidae</taxon>
        <taxon>Anguininae</taxon>
        <taxon>Ditylenchus</taxon>
    </lineage>
</organism>
<keyword evidence="3" id="KW-1185">Reference proteome</keyword>
<proteinExistence type="predicted"/>
<comment type="caution">
    <text evidence="2">The sequence shown here is derived from an EMBL/GenBank/DDBJ whole genome shotgun (WGS) entry which is preliminary data.</text>
</comment>